<feature type="domain" description="Mce/MlaD" evidence="8">
    <location>
        <begin position="297"/>
        <end position="394"/>
    </location>
</feature>
<evidence type="ECO:0000256" key="1">
    <source>
        <dbReference type="ARBA" id="ARBA00004533"/>
    </source>
</evidence>
<evidence type="ECO:0000313" key="10">
    <source>
        <dbReference type="Proteomes" id="UP000275281"/>
    </source>
</evidence>
<dbReference type="PANTHER" id="PTHR30462:SF2">
    <property type="entry name" value="INTERMEMBRANE TRANSPORT PROTEIN PQIB"/>
    <property type="match status" value="1"/>
</dbReference>
<evidence type="ECO:0000256" key="4">
    <source>
        <dbReference type="ARBA" id="ARBA00022692"/>
    </source>
</evidence>
<evidence type="ECO:0000256" key="5">
    <source>
        <dbReference type="ARBA" id="ARBA00022989"/>
    </source>
</evidence>
<dbReference type="NCBIfam" id="NF008070">
    <property type="entry name" value="PRK10807.1"/>
    <property type="match status" value="1"/>
</dbReference>
<organism evidence="9 10">
    <name type="scientific">Alteromonas sediminis</name>
    <dbReference type="NCBI Taxonomy" id="2259342"/>
    <lineage>
        <taxon>Bacteria</taxon>
        <taxon>Pseudomonadati</taxon>
        <taxon>Pseudomonadota</taxon>
        <taxon>Gammaproteobacteria</taxon>
        <taxon>Alteromonadales</taxon>
        <taxon>Alteromonadaceae</taxon>
        <taxon>Alteromonas/Salinimonas group</taxon>
        <taxon>Alteromonas</taxon>
    </lineage>
</organism>
<keyword evidence="2" id="KW-1003">Cell membrane</keyword>
<evidence type="ECO:0000256" key="6">
    <source>
        <dbReference type="ARBA" id="ARBA00023136"/>
    </source>
</evidence>
<dbReference type="OrthoDB" id="9806984at2"/>
<keyword evidence="5 7" id="KW-1133">Transmembrane helix</keyword>
<name>A0A3N5YAK5_9ALTE</name>
<dbReference type="Proteomes" id="UP000275281">
    <property type="component" value="Unassembled WGS sequence"/>
</dbReference>
<dbReference type="RefSeq" id="WP_124026610.1">
    <property type="nucleotide sequence ID" value="NZ_JBHRSN010000005.1"/>
</dbReference>
<sequence>MSSTEQPRNTETAKVSAAAPVSRVWFIPLIAIVIGAWIIFTQWSNQGPLITIELLGAAGIEENKTPIKVRDLAIGQVTKITLKEDLDGVIVTARIDKEAEHLLTENSKFWVVSPRISFSEVSGLSTLLSGSYIAMNANGNGRPQTNFKALPRPPVTPPGTPGLHITLTSDRDFAYKEGDPIVYKGHKVGEFEESFFNQYERAMYYTAFVEAPYHRLITENTRFWDASGVKVRLRASGIEVDTGSVETLLSNGVTFDVPEGSTPGVPITDKAYFEIFESEEMAQSESYRLSAEYVLLIDESVRGLNIGAPVEYRGLRVGEVVSINQLPLEMGSLLEADYKIPVVINVYPGKVRQGDTPAGLARVREQIREWIKQDLRATLRIGNLLTGALYVDLNHDEEAASSEVARILDYEIIPTSSTELTQITQKAEALLDKINALPLEQLSDDMVSAVNQMGVAAESVRQSSTNFDALIADVDMKSINSELVKSLQQVSNMLETLTNTGLIDKEAQQSLDELQETMRQIQPLLQRLNQTPNSLIFGRQHEPIEPKAKTVSQEP</sequence>
<dbReference type="InterPro" id="IPR003399">
    <property type="entry name" value="Mce/MlaD"/>
</dbReference>
<dbReference type="AlphaFoldDB" id="A0A3N5YAK5"/>
<keyword evidence="3" id="KW-0997">Cell inner membrane</keyword>
<dbReference type="InterPro" id="IPR051800">
    <property type="entry name" value="PqiA-PqiB_transport"/>
</dbReference>
<proteinExistence type="predicted"/>
<keyword evidence="4 7" id="KW-0812">Transmembrane</keyword>
<dbReference type="EMBL" id="RPOK01000001">
    <property type="protein sequence ID" value="RPJ68609.1"/>
    <property type="molecule type" value="Genomic_DNA"/>
</dbReference>
<evidence type="ECO:0000256" key="2">
    <source>
        <dbReference type="ARBA" id="ARBA00022475"/>
    </source>
</evidence>
<evidence type="ECO:0000256" key="7">
    <source>
        <dbReference type="SAM" id="Phobius"/>
    </source>
</evidence>
<evidence type="ECO:0000259" key="8">
    <source>
        <dbReference type="Pfam" id="PF02470"/>
    </source>
</evidence>
<gene>
    <name evidence="9" type="ORF">DRW07_04185</name>
</gene>
<dbReference type="Pfam" id="PF02470">
    <property type="entry name" value="MlaD"/>
    <property type="match status" value="2"/>
</dbReference>
<dbReference type="PANTHER" id="PTHR30462">
    <property type="entry name" value="INTERMEMBRANE TRANSPORT PROTEIN PQIB-RELATED"/>
    <property type="match status" value="1"/>
</dbReference>
<evidence type="ECO:0000313" key="9">
    <source>
        <dbReference type="EMBL" id="RPJ68609.1"/>
    </source>
</evidence>
<protein>
    <submittedName>
        <fullName evidence="9">Intermembrane transport protein PqiB</fullName>
    </submittedName>
</protein>
<comment type="subcellular location">
    <subcellularLocation>
        <location evidence="1">Cell inner membrane</location>
    </subcellularLocation>
</comment>
<keyword evidence="6 7" id="KW-0472">Membrane</keyword>
<accession>A0A3N5YAK5</accession>
<evidence type="ECO:0000256" key="3">
    <source>
        <dbReference type="ARBA" id="ARBA00022519"/>
    </source>
</evidence>
<reference evidence="9 10" key="1">
    <citation type="submission" date="2018-11" db="EMBL/GenBank/DDBJ databases">
        <authorList>
            <person name="Ye M.-Q."/>
            <person name="Du Z.-J."/>
        </authorList>
    </citation>
    <scope>NUCLEOTIDE SEQUENCE [LARGE SCALE GENOMIC DNA]</scope>
    <source>
        <strain evidence="9 10">U0105</strain>
    </source>
</reference>
<dbReference type="GO" id="GO:0005886">
    <property type="term" value="C:plasma membrane"/>
    <property type="evidence" value="ECO:0007669"/>
    <property type="project" value="UniProtKB-SubCell"/>
</dbReference>
<feature type="transmembrane region" description="Helical" evidence="7">
    <location>
        <begin position="21"/>
        <end position="40"/>
    </location>
</feature>
<feature type="domain" description="Mce/MlaD" evidence="8">
    <location>
        <begin position="47"/>
        <end position="136"/>
    </location>
</feature>
<keyword evidence="10" id="KW-1185">Reference proteome</keyword>
<comment type="caution">
    <text evidence="9">The sequence shown here is derived from an EMBL/GenBank/DDBJ whole genome shotgun (WGS) entry which is preliminary data.</text>
</comment>